<keyword evidence="2" id="KW-1185">Reference proteome</keyword>
<sequence length="216" mass="24215">MIFFERSQSSLLTKEITVLNPATDESINTVILFDSGSQRSYISDELVRQLKLPTINHEKLNVRGFGAKASNYTSKLVLLRIKTTDSFKDVYANSTKEIASTVPVVTFETDGLPNFEVVHKKPDILIGMDYFFDFITSFEQKGKLCIVNSKVGAMIGSNIPASGTDTVTSLALEPTSNYDEDVQTFWKLERMGIDDSLKFTDEDSLALKQFHDTVQF</sequence>
<dbReference type="Gene3D" id="2.40.70.10">
    <property type="entry name" value="Acid Proteases"/>
    <property type="match status" value="1"/>
</dbReference>
<organism evidence="2 3">
    <name type="scientific">Panagrolaimus superbus</name>
    <dbReference type="NCBI Taxonomy" id="310955"/>
    <lineage>
        <taxon>Eukaryota</taxon>
        <taxon>Metazoa</taxon>
        <taxon>Ecdysozoa</taxon>
        <taxon>Nematoda</taxon>
        <taxon>Chromadorea</taxon>
        <taxon>Rhabditida</taxon>
        <taxon>Tylenchina</taxon>
        <taxon>Panagrolaimomorpha</taxon>
        <taxon>Panagrolaimoidea</taxon>
        <taxon>Panagrolaimidae</taxon>
        <taxon>Panagrolaimus</taxon>
    </lineage>
</organism>
<evidence type="ECO:0000313" key="2">
    <source>
        <dbReference type="Proteomes" id="UP000887577"/>
    </source>
</evidence>
<protein>
    <submittedName>
        <fullName evidence="3">Peptidase aspartic putative domain-containing protein</fullName>
    </submittedName>
</protein>
<dbReference type="GO" id="GO:0004190">
    <property type="term" value="F:aspartic-type endopeptidase activity"/>
    <property type="evidence" value="ECO:0007669"/>
    <property type="project" value="InterPro"/>
</dbReference>
<dbReference type="Pfam" id="PF05585">
    <property type="entry name" value="DUF1758"/>
    <property type="match status" value="1"/>
</dbReference>
<evidence type="ECO:0000313" key="3">
    <source>
        <dbReference type="WBParaSite" id="PSU_v2.g14300.t1"/>
    </source>
</evidence>
<name>A0A914Y4Y9_9BILA</name>
<evidence type="ECO:0000259" key="1">
    <source>
        <dbReference type="Pfam" id="PF05585"/>
    </source>
</evidence>
<dbReference type="AlphaFoldDB" id="A0A914Y4Y9"/>
<proteinExistence type="predicted"/>
<reference evidence="3" key="1">
    <citation type="submission" date="2022-11" db="UniProtKB">
        <authorList>
            <consortium name="WormBaseParasite"/>
        </authorList>
    </citation>
    <scope>IDENTIFICATION</scope>
</reference>
<dbReference type="InterPro" id="IPR021109">
    <property type="entry name" value="Peptidase_aspartic_dom_sf"/>
</dbReference>
<dbReference type="InterPro" id="IPR008737">
    <property type="entry name" value="DUF1758"/>
</dbReference>
<dbReference type="WBParaSite" id="PSU_v2.g14300.t1">
    <property type="protein sequence ID" value="PSU_v2.g14300.t1"/>
    <property type="gene ID" value="PSU_v2.g14300"/>
</dbReference>
<dbReference type="Proteomes" id="UP000887577">
    <property type="component" value="Unplaced"/>
</dbReference>
<dbReference type="PROSITE" id="PS00141">
    <property type="entry name" value="ASP_PROTEASE"/>
    <property type="match status" value="1"/>
</dbReference>
<feature type="domain" description="DUF1758" evidence="1">
    <location>
        <begin position="27"/>
        <end position="155"/>
    </location>
</feature>
<dbReference type="GO" id="GO:0006508">
    <property type="term" value="P:proteolysis"/>
    <property type="evidence" value="ECO:0007669"/>
    <property type="project" value="InterPro"/>
</dbReference>
<dbReference type="InterPro" id="IPR001969">
    <property type="entry name" value="Aspartic_peptidase_AS"/>
</dbReference>
<accession>A0A914Y4Y9</accession>